<dbReference type="Proteomes" id="UP000011835">
    <property type="component" value="Chromosome"/>
</dbReference>
<accession>M4RDR9</accession>
<dbReference type="EMBL" id="CP004346">
    <property type="protein sequence ID" value="AGH41676.1"/>
    <property type="molecule type" value="Genomic_DNA"/>
</dbReference>
<dbReference type="AlphaFoldDB" id="M4RDR9"/>
<sequence length="78" mass="8775">MHTDTMASLALLSKSIGFRVIQTKSAVLAEFFGLRRWDIPITRQTSFIIFLDFGSFLEFDKYAACPCPASNGLRKVEV</sequence>
<organism evidence="1 2">
    <name type="scientific">Bifidobacterium thermophilum RBL67</name>
    <dbReference type="NCBI Taxonomy" id="1254439"/>
    <lineage>
        <taxon>Bacteria</taxon>
        <taxon>Bacillati</taxon>
        <taxon>Actinomycetota</taxon>
        <taxon>Actinomycetes</taxon>
        <taxon>Bifidobacteriales</taxon>
        <taxon>Bifidobacteriaceae</taxon>
        <taxon>Bifidobacterium</taxon>
    </lineage>
</organism>
<name>M4RDR9_9BIFI</name>
<evidence type="ECO:0000313" key="1">
    <source>
        <dbReference type="EMBL" id="AGH41676.1"/>
    </source>
</evidence>
<dbReference type="KEGG" id="btp:D805_1409"/>
<reference evidence="1 2" key="1">
    <citation type="journal article" date="2013" name="Genome Announc.">
        <title>Complete Genome Sequence of the Probiotic Bifidobacterium thermophilum Strain RBL67.</title>
        <authorList>
            <person name="Jans C."/>
            <person name="Lacroix C."/>
            <person name="Follador R."/>
            <person name="Stevens M.J."/>
        </authorList>
    </citation>
    <scope>NUCLEOTIDE SEQUENCE [LARGE SCALE GENOMIC DNA]</scope>
    <source>
        <strain evidence="1 2">RBL67</strain>
    </source>
</reference>
<dbReference type="HOGENOM" id="CLU_2614938_0_0_11"/>
<evidence type="ECO:0000313" key="2">
    <source>
        <dbReference type="Proteomes" id="UP000011835"/>
    </source>
</evidence>
<protein>
    <submittedName>
        <fullName evidence="1">Uncharacterized protein</fullName>
    </submittedName>
</protein>
<keyword evidence="2" id="KW-1185">Reference proteome</keyword>
<gene>
    <name evidence="1" type="ORF">D805_1409</name>
</gene>
<proteinExistence type="predicted"/>